<organism evidence="2 3">
    <name type="scientific">Aldrovandia affinis</name>
    <dbReference type="NCBI Taxonomy" id="143900"/>
    <lineage>
        <taxon>Eukaryota</taxon>
        <taxon>Metazoa</taxon>
        <taxon>Chordata</taxon>
        <taxon>Craniata</taxon>
        <taxon>Vertebrata</taxon>
        <taxon>Euteleostomi</taxon>
        <taxon>Actinopterygii</taxon>
        <taxon>Neopterygii</taxon>
        <taxon>Teleostei</taxon>
        <taxon>Notacanthiformes</taxon>
        <taxon>Halosauridae</taxon>
        <taxon>Aldrovandia</taxon>
    </lineage>
</organism>
<dbReference type="Proteomes" id="UP001221898">
    <property type="component" value="Unassembled WGS sequence"/>
</dbReference>
<dbReference type="AlphaFoldDB" id="A0AAD7WKQ5"/>
<sequence>MGFWQLSAGFYRYGPSGGSAAVVPLLVSARPLGATRGDGGRPAMMTNMSDAERSNDREGGDETTCPWGEISPPLRSVQARMCSAGPDRMTKEAGPGLIATTAPLPSILLCSGFGNHPQQPA</sequence>
<feature type="compositionally biased region" description="Basic and acidic residues" evidence="1">
    <location>
        <begin position="50"/>
        <end position="60"/>
    </location>
</feature>
<name>A0AAD7WKQ5_9TELE</name>
<evidence type="ECO:0000313" key="3">
    <source>
        <dbReference type="Proteomes" id="UP001221898"/>
    </source>
</evidence>
<accession>A0AAD7WKQ5</accession>
<gene>
    <name evidence="2" type="ORF">AAFF_G00399390</name>
</gene>
<evidence type="ECO:0000256" key="1">
    <source>
        <dbReference type="SAM" id="MobiDB-lite"/>
    </source>
</evidence>
<dbReference type="EMBL" id="JAINUG010000078">
    <property type="protein sequence ID" value="KAJ8400245.1"/>
    <property type="molecule type" value="Genomic_DNA"/>
</dbReference>
<keyword evidence="3" id="KW-1185">Reference proteome</keyword>
<protein>
    <submittedName>
        <fullName evidence="2">Uncharacterized protein</fullName>
    </submittedName>
</protein>
<feature type="region of interest" description="Disordered" evidence="1">
    <location>
        <begin position="32"/>
        <end position="72"/>
    </location>
</feature>
<comment type="caution">
    <text evidence="2">The sequence shown here is derived from an EMBL/GenBank/DDBJ whole genome shotgun (WGS) entry which is preliminary data.</text>
</comment>
<reference evidence="2" key="1">
    <citation type="journal article" date="2023" name="Science">
        <title>Genome structures resolve the early diversification of teleost fishes.</title>
        <authorList>
            <person name="Parey E."/>
            <person name="Louis A."/>
            <person name="Montfort J."/>
            <person name="Bouchez O."/>
            <person name="Roques C."/>
            <person name="Iampietro C."/>
            <person name="Lluch J."/>
            <person name="Castinel A."/>
            <person name="Donnadieu C."/>
            <person name="Desvignes T."/>
            <person name="Floi Bucao C."/>
            <person name="Jouanno E."/>
            <person name="Wen M."/>
            <person name="Mejri S."/>
            <person name="Dirks R."/>
            <person name="Jansen H."/>
            <person name="Henkel C."/>
            <person name="Chen W.J."/>
            <person name="Zahm M."/>
            <person name="Cabau C."/>
            <person name="Klopp C."/>
            <person name="Thompson A.W."/>
            <person name="Robinson-Rechavi M."/>
            <person name="Braasch I."/>
            <person name="Lecointre G."/>
            <person name="Bobe J."/>
            <person name="Postlethwait J.H."/>
            <person name="Berthelot C."/>
            <person name="Roest Crollius H."/>
            <person name="Guiguen Y."/>
        </authorList>
    </citation>
    <scope>NUCLEOTIDE SEQUENCE</scope>
    <source>
        <strain evidence="2">NC1722</strain>
    </source>
</reference>
<proteinExistence type="predicted"/>
<evidence type="ECO:0000313" key="2">
    <source>
        <dbReference type="EMBL" id="KAJ8400245.1"/>
    </source>
</evidence>